<dbReference type="AlphaFoldDB" id="X6MVP7"/>
<gene>
    <name evidence="1" type="ORF">RFI_19416</name>
</gene>
<evidence type="ECO:0000313" key="2">
    <source>
        <dbReference type="Proteomes" id="UP000023152"/>
    </source>
</evidence>
<dbReference type="Proteomes" id="UP000023152">
    <property type="component" value="Unassembled WGS sequence"/>
</dbReference>
<comment type="caution">
    <text evidence="1">The sequence shown here is derived from an EMBL/GenBank/DDBJ whole genome shotgun (WGS) entry which is preliminary data.</text>
</comment>
<accession>X6MVP7</accession>
<organism evidence="1 2">
    <name type="scientific">Reticulomyxa filosa</name>
    <dbReference type="NCBI Taxonomy" id="46433"/>
    <lineage>
        <taxon>Eukaryota</taxon>
        <taxon>Sar</taxon>
        <taxon>Rhizaria</taxon>
        <taxon>Retaria</taxon>
        <taxon>Foraminifera</taxon>
        <taxon>Monothalamids</taxon>
        <taxon>Reticulomyxidae</taxon>
        <taxon>Reticulomyxa</taxon>
    </lineage>
</organism>
<protein>
    <submittedName>
        <fullName evidence="1">Uncharacterized protein</fullName>
    </submittedName>
</protein>
<proteinExistence type="predicted"/>
<name>X6MVP7_RETFI</name>
<dbReference type="EMBL" id="ASPP01015815">
    <property type="protein sequence ID" value="ETO17889.1"/>
    <property type="molecule type" value="Genomic_DNA"/>
</dbReference>
<reference evidence="1 2" key="1">
    <citation type="journal article" date="2013" name="Curr. Biol.">
        <title>The Genome of the Foraminiferan Reticulomyxa filosa.</title>
        <authorList>
            <person name="Glockner G."/>
            <person name="Hulsmann N."/>
            <person name="Schleicher M."/>
            <person name="Noegel A.A."/>
            <person name="Eichinger L."/>
            <person name="Gallinger C."/>
            <person name="Pawlowski J."/>
            <person name="Sierra R."/>
            <person name="Euteneuer U."/>
            <person name="Pillet L."/>
            <person name="Moustafa A."/>
            <person name="Platzer M."/>
            <person name="Groth M."/>
            <person name="Szafranski K."/>
            <person name="Schliwa M."/>
        </authorList>
    </citation>
    <scope>NUCLEOTIDE SEQUENCE [LARGE SCALE GENOMIC DNA]</scope>
</reference>
<sequence>MCTVLNDFSPVRRNDDNFSQRWRNFASNEDNDMCCDEPANVKSDGEEEWNKMAYEDEALSNKWKSVEYQRCNEGRILQHKNKNIRKRKQGHEKGAMQTYCTIKHKTPHKKKMSEIEFTEKRKNECFGNKKTTTIKMQKQKGTKEAFFW</sequence>
<keyword evidence="2" id="KW-1185">Reference proteome</keyword>
<evidence type="ECO:0000313" key="1">
    <source>
        <dbReference type="EMBL" id="ETO17889.1"/>
    </source>
</evidence>